<evidence type="ECO:0000313" key="3">
    <source>
        <dbReference type="Proteomes" id="UP000789405"/>
    </source>
</evidence>
<dbReference type="Gene3D" id="3.90.280.10">
    <property type="entry name" value="PEBP-like"/>
    <property type="match status" value="1"/>
</dbReference>
<evidence type="ECO:0000256" key="1">
    <source>
        <dbReference type="SAM" id="MobiDB-lite"/>
    </source>
</evidence>
<accession>A0A9N9JQK7</accession>
<dbReference type="InterPro" id="IPR008914">
    <property type="entry name" value="PEBP"/>
</dbReference>
<proteinExistence type="predicted"/>
<reference evidence="2" key="1">
    <citation type="submission" date="2021-06" db="EMBL/GenBank/DDBJ databases">
        <authorList>
            <person name="Kallberg Y."/>
            <person name="Tangrot J."/>
            <person name="Rosling A."/>
        </authorList>
    </citation>
    <scope>NUCLEOTIDE SEQUENCE</scope>
    <source>
        <strain evidence="2">MA453B</strain>
    </source>
</reference>
<organism evidence="2 3">
    <name type="scientific">Dentiscutata erythropus</name>
    <dbReference type="NCBI Taxonomy" id="1348616"/>
    <lineage>
        <taxon>Eukaryota</taxon>
        <taxon>Fungi</taxon>
        <taxon>Fungi incertae sedis</taxon>
        <taxon>Mucoromycota</taxon>
        <taxon>Glomeromycotina</taxon>
        <taxon>Glomeromycetes</taxon>
        <taxon>Diversisporales</taxon>
        <taxon>Gigasporaceae</taxon>
        <taxon>Dentiscutata</taxon>
    </lineage>
</organism>
<dbReference type="Proteomes" id="UP000789405">
    <property type="component" value="Unassembled WGS sequence"/>
</dbReference>
<dbReference type="PANTHER" id="PTHR11362">
    <property type="entry name" value="PHOSPHATIDYLETHANOLAMINE-BINDING PROTEIN"/>
    <property type="match status" value="1"/>
</dbReference>
<dbReference type="EMBL" id="CAJVPY010026167">
    <property type="protein sequence ID" value="CAG8789361.1"/>
    <property type="molecule type" value="Genomic_DNA"/>
</dbReference>
<dbReference type="CDD" id="cd00866">
    <property type="entry name" value="PEBP_euk"/>
    <property type="match status" value="1"/>
</dbReference>
<sequence length="128" mass="13869">MLITAMESIASSLKQAEIIPDVSDEFVPEALLDITYGEKKVELGNRFTMGETDKAPIVNIALGVAGDDKSRFTLMMVDPDAPSRRQPDKREWRHWVIGNIPSDGNLSGGTELDGYAGPTPPSGSGDHR</sequence>
<dbReference type="OrthoDB" id="2506647at2759"/>
<name>A0A9N9JQK7_9GLOM</name>
<dbReference type="AlphaFoldDB" id="A0A9N9JQK7"/>
<dbReference type="Pfam" id="PF01161">
    <property type="entry name" value="PBP"/>
    <property type="match status" value="1"/>
</dbReference>
<dbReference type="SUPFAM" id="SSF49777">
    <property type="entry name" value="PEBP-like"/>
    <property type="match status" value="1"/>
</dbReference>
<dbReference type="InterPro" id="IPR036610">
    <property type="entry name" value="PEBP-like_sf"/>
</dbReference>
<feature type="region of interest" description="Disordered" evidence="1">
    <location>
        <begin position="99"/>
        <end position="128"/>
    </location>
</feature>
<comment type="caution">
    <text evidence="2">The sequence shown here is derived from an EMBL/GenBank/DDBJ whole genome shotgun (WGS) entry which is preliminary data.</text>
</comment>
<dbReference type="PANTHER" id="PTHR11362:SF82">
    <property type="entry name" value="PHOSPHATIDYLETHANOLAMINE-BINDING PROTEIN 4"/>
    <property type="match status" value="1"/>
</dbReference>
<gene>
    <name evidence="2" type="ORF">DERYTH_LOCUS21091</name>
</gene>
<keyword evidence="3" id="KW-1185">Reference proteome</keyword>
<evidence type="ECO:0000313" key="2">
    <source>
        <dbReference type="EMBL" id="CAG8789361.1"/>
    </source>
</evidence>
<feature type="non-terminal residue" evidence="2">
    <location>
        <position position="128"/>
    </location>
</feature>
<protein>
    <submittedName>
        <fullName evidence="2">22595_t:CDS:1</fullName>
    </submittedName>
</protein>
<dbReference type="InterPro" id="IPR035810">
    <property type="entry name" value="PEBP_euk"/>
</dbReference>